<reference evidence="3 4" key="1">
    <citation type="journal article" date="2023" name="Microorganisms">
        <title>Thiorhodovibrio frisius and Trv. litoralis spp. nov., Two Novel Members from a Clade of Fastidious Purple Sulfur Bacteria That Exhibit Unique Red-Shifted Light-Harvesting Capabilities.</title>
        <authorList>
            <person name="Methner A."/>
            <person name="Kuzyk S.B."/>
            <person name="Petersen J."/>
            <person name="Bauer S."/>
            <person name="Brinkmann H."/>
            <person name="Sichau K."/>
            <person name="Wanner G."/>
            <person name="Wolf J."/>
            <person name="Neumann-Schaal M."/>
            <person name="Henke P."/>
            <person name="Tank M."/>
            <person name="Sproer C."/>
            <person name="Bunk B."/>
            <person name="Overmann J."/>
        </authorList>
    </citation>
    <scope>NUCLEOTIDE SEQUENCE [LARGE SCALE GENOMIC DNA]</scope>
    <source>
        <strain evidence="3 4">DSM 6702</strain>
    </source>
</reference>
<organism evidence="3 4">
    <name type="scientific">Thiorhodovibrio winogradskyi</name>
    <dbReference type="NCBI Taxonomy" id="77007"/>
    <lineage>
        <taxon>Bacteria</taxon>
        <taxon>Pseudomonadati</taxon>
        <taxon>Pseudomonadota</taxon>
        <taxon>Gammaproteobacteria</taxon>
        <taxon>Chromatiales</taxon>
        <taxon>Chromatiaceae</taxon>
        <taxon>Thiorhodovibrio</taxon>
    </lineage>
</organism>
<dbReference type="Gene3D" id="1.20.1260.10">
    <property type="match status" value="1"/>
</dbReference>
<sequence length="182" mass="20349">MNQSASKQASQSSQSIDSLEELCAHAVELEHESAGRFHQLADSMEVHHNAEVAGLFRELAQLSEAHAAAIEARAHGLALPRIPPWEFKWNCPDGPESHCLDEEVNYLMTATQALRVALFNEEQARAFYQGIADHTGDVRVRDLAAEMAAEEREHVRLLNEWLERQPPDLEPADDLDPPNVPE</sequence>
<proteinExistence type="predicted"/>
<dbReference type="Pfam" id="PF02915">
    <property type="entry name" value="Rubrerythrin"/>
    <property type="match status" value="1"/>
</dbReference>
<feature type="region of interest" description="Disordered" evidence="1">
    <location>
        <begin position="163"/>
        <end position="182"/>
    </location>
</feature>
<feature type="domain" description="Rubrerythrin diiron-binding" evidence="2">
    <location>
        <begin position="114"/>
        <end position="170"/>
    </location>
</feature>
<dbReference type="InterPro" id="IPR009078">
    <property type="entry name" value="Ferritin-like_SF"/>
</dbReference>
<evidence type="ECO:0000313" key="4">
    <source>
        <dbReference type="Proteomes" id="UP001432180"/>
    </source>
</evidence>
<accession>A0ABZ0S586</accession>
<dbReference type="InterPro" id="IPR012347">
    <property type="entry name" value="Ferritin-like"/>
</dbReference>
<evidence type="ECO:0000313" key="3">
    <source>
        <dbReference type="EMBL" id="WPL15371.1"/>
    </source>
</evidence>
<name>A0ABZ0S586_9GAMM</name>
<evidence type="ECO:0000259" key="2">
    <source>
        <dbReference type="Pfam" id="PF02915"/>
    </source>
</evidence>
<protein>
    <recommendedName>
        <fullName evidence="2">Rubrerythrin diiron-binding domain-containing protein</fullName>
    </recommendedName>
</protein>
<gene>
    <name evidence="3" type="ORF">Thiowin_00267</name>
</gene>
<evidence type="ECO:0000256" key="1">
    <source>
        <dbReference type="SAM" id="MobiDB-lite"/>
    </source>
</evidence>
<keyword evidence="4" id="KW-1185">Reference proteome</keyword>
<dbReference type="EMBL" id="CP121472">
    <property type="protein sequence ID" value="WPL15371.1"/>
    <property type="molecule type" value="Genomic_DNA"/>
</dbReference>
<dbReference type="Proteomes" id="UP001432180">
    <property type="component" value="Chromosome"/>
</dbReference>
<dbReference type="SUPFAM" id="SSF47240">
    <property type="entry name" value="Ferritin-like"/>
    <property type="match status" value="1"/>
</dbReference>
<dbReference type="InterPro" id="IPR003251">
    <property type="entry name" value="Rr_diiron-bd_dom"/>
</dbReference>